<evidence type="ECO:0000256" key="4">
    <source>
        <dbReference type="ARBA" id="ARBA00022691"/>
    </source>
</evidence>
<keyword evidence="3 5" id="KW-0831">Ubiquinone biosynthesis</keyword>
<feature type="binding site" evidence="5">
    <location>
        <position position="169"/>
    </location>
    <ligand>
        <name>S-adenosyl-L-methionine</name>
        <dbReference type="ChEBI" id="CHEBI:59789"/>
    </ligand>
</feature>
<evidence type="ECO:0000256" key="5">
    <source>
        <dbReference type="HAMAP-Rule" id="MF_00472"/>
    </source>
</evidence>
<comment type="caution">
    <text evidence="6">The sequence shown here is derived from an EMBL/GenBank/DDBJ whole genome shotgun (WGS) entry which is preliminary data.</text>
</comment>
<evidence type="ECO:0000256" key="2">
    <source>
        <dbReference type="ARBA" id="ARBA00022679"/>
    </source>
</evidence>
<comment type="pathway">
    <text evidence="5">Cofactor biosynthesis; ubiquinone biosynthesis.</text>
</comment>
<dbReference type="SUPFAM" id="SSF53335">
    <property type="entry name" value="S-adenosyl-L-methionine-dependent methyltransferases"/>
    <property type="match status" value="1"/>
</dbReference>
<evidence type="ECO:0000313" key="7">
    <source>
        <dbReference type="Proteomes" id="UP000051202"/>
    </source>
</evidence>
<keyword evidence="4 5" id="KW-0949">S-adenosyl-L-methionine</keyword>
<dbReference type="AlphaFoldDB" id="A0A0T6DTG4"/>
<dbReference type="Proteomes" id="UP000051202">
    <property type="component" value="Unassembled WGS sequence"/>
</dbReference>
<gene>
    <name evidence="5" type="primary">ubiG</name>
    <name evidence="6" type="ORF">AS194_05340</name>
</gene>
<dbReference type="STRING" id="554343.AS194_05340"/>
<dbReference type="GO" id="GO:0010420">
    <property type="term" value="F:polyprenyldihydroxybenzoate methyltransferase activity"/>
    <property type="evidence" value="ECO:0007669"/>
    <property type="project" value="InterPro"/>
</dbReference>
<dbReference type="GO" id="GO:0061542">
    <property type="term" value="F:3-demethylubiquinol 3-O-methyltransferase activity"/>
    <property type="evidence" value="ECO:0007669"/>
    <property type="project" value="UniProtKB-UniRule"/>
</dbReference>
<accession>A0A0T6DTG4</accession>
<dbReference type="GO" id="GO:0102208">
    <property type="term" value="F:2-polyprenyl-6-hydroxyphenol methylase activity"/>
    <property type="evidence" value="ECO:0007669"/>
    <property type="project" value="UniProtKB-EC"/>
</dbReference>
<keyword evidence="6" id="KW-0830">Ubiquinone</keyword>
<evidence type="ECO:0000313" key="6">
    <source>
        <dbReference type="EMBL" id="KRU23244.1"/>
    </source>
</evidence>
<keyword evidence="2 5" id="KW-0808">Transferase</keyword>
<dbReference type="EC" id="2.1.1.64" evidence="5"/>
<sequence>MSSALSSSPTSSDTTKKRFDDTVTNTINVDPSEVEKFNNLASEWWSNTGAFATLHEINPLRLNWIEENVKRGYQNDANNGNKTGAIKTAEQGLADKKVLDVGCGGGILSESMARRGADVTGIDLGTENLKAATVHASQGGLENTLRYQHIPVEELAKTHAGQFDVVTCMEMLEHVPDPSSIVQACYELLAPGGVCVLSTINRNPKSYLFAIVGAEYVLRLLDRGTHDYAKFITPAELDKMAINTGFARQDIIGLHYNPLTKRYWLAQNVDVNYMIAVQKPLG</sequence>
<comment type="similarity">
    <text evidence="5">Belongs to the methyltransferase superfamily. UbiG/COQ3 family.</text>
</comment>
<dbReference type="GO" id="GO:0032259">
    <property type="term" value="P:methylation"/>
    <property type="evidence" value="ECO:0007669"/>
    <property type="project" value="UniProtKB-KW"/>
</dbReference>
<organism evidence="6 7">
    <name type="scientific">Psychrobacter piscatorii</name>
    <dbReference type="NCBI Taxonomy" id="554343"/>
    <lineage>
        <taxon>Bacteria</taxon>
        <taxon>Pseudomonadati</taxon>
        <taxon>Pseudomonadota</taxon>
        <taxon>Gammaproteobacteria</taxon>
        <taxon>Moraxellales</taxon>
        <taxon>Moraxellaceae</taxon>
        <taxon>Psychrobacter</taxon>
    </lineage>
</organism>
<reference evidence="6 7" key="1">
    <citation type="submission" date="2015-11" db="EMBL/GenBank/DDBJ databases">
        <title>Permanent draft genome of Psychrobacter piscatorii LQ58.</title>
        <authorList>
            <person name="Zhou M."/>
            <person name="Dong B."/>
            <person name="Liu Q."/>
        </authorList>
    </citation>
    <scope>NUCLEOTIDE SEQUENCE [LARGE SCALE GENOMIC DNA]</scope>
    <source>
        <strain evidence="6 7">LQ58</strain>
    </source>
</reference>
<comment type="catalytic activity">
    <reaction evidence="5">
        <text>a 3-demethylubiquinol + S-adenosyl-L-methionine = a ubiquinol + S-adenosyl-L-homocysteine + H(+)</text>
        <dbReference type="Rhea" id="RHEA:44380"/>
        <dbReference type="Rhea" id="RHEA-COMP:9566"/>
        <dbReference type="Rhea" id="RHEA-COMP:10914"/>
        <dbReference type="ChEBI" id="CHEBI:15378"/>
        <dbReference type="ChEBI" id="CHEBI:17976"/>
        <dbReference type="ChEBI" id="CHEBI:57856"/>
        <dbReference type="ChEBI" id="CHEBI:59789"/>
        <dbReference type="ChEBI" id="CHEBI:84422"/>
        <dbReference type="EC" id="2.1.1.64"/>
    </reaction>
</comment>
<feature type="binding site" evidence="5">
    <location>
        <position position="102"/>
    </location>
    <ligand>
        <name>S-adenosyl-L-methionine</name>
        <dbReference type="ChEBI" id="CHEBI:59789"/>
    </ligand>
</feature>
<comment type="catalytic activity">
    <reaction evidence="5">
        <text>a 3-(all-trans-polyprenyl)benzene-1,2-diol + S-adenosyl-L-methionine = a 2-methoxy-6-(all-trans-polyprenyl)phenol + S-adenosyl-L-homocysteine + H(+)</text>
        <dbReference type="Rhea" id="RHEA:31411"/>
        <dbReference type="Rhea" id="RHEA-COMP:9550"/>
        <dbReference type="Rhea" id="RHEA-COMP:9551"/>
        <dbReference type="ChEBI" id="CHEBI:15378"/>
        <dbReference type="ChEBI" id="CHEBI:57856"/>
        <dbReference type="ChEBI" id="CHEBI:59789"/>
        <dbReference type="ChEBI" id="CHEBI:62729"/>
        <dbReference type="ChEBI" id="CHEBI:62731"/>
        <dbReference type="EC" id="2.1.1.222"/>
    </reaction>
</comment>
<dbReference type="EC" id="2.1.1.222" evidence="5"/>
<keyword evidence="7" id="KW-1185">Reference proteome</keyword>
<dbReference type="NCBIfam" id="TIGR01983">
    <property type="entry name" value="UbiG"/>
    <property type="match status" value="1"/>
</dbReference>
<dbReference type="InterPro" id="IPR010233">
    <property type="entry name" value="UbiG_MeTrfase"/>
</dbReference>
<dbReference type="CDD" id="cd02440">
    <property type="entry name" value="AdoMet_MTases"/>
    <property type="match status" value="1"/>
</dbReference>
<comment type="function">
    <text evidence="5">O-methyltransferase that catalyzes the 2 O-methylation steps in the ubiquinone biosynthetic pathway.</text>
</comment>
<feature type="binding site" evidence="5">
    <location>
        <position position="61"/>
    </location>
    <ligand>
        <name>S-adenosyl-L-methionine</name>
        <dbReference type="ChEBI" id="CHEBI:59789"/>
    </ligand>
</feature>
<dbReference type="PANTHER" id="PTHR43464">
    <property type="entry name" value="METHYLTRANSFERASE"/>
    <property type="match status" value="1"/>
</dbReference>
<dbReference type="Gene3D" id="3.40.50.150">
    <property type="entry name" value="Vaccinia Virus protein VP39"/>
    <property type="match status" value="1"/>
</dbReference>
<dbReference type="PANTHER" id="PTHR43464:SF19">
    <property type="entry name" value="UBIQUINONE BIOSYNTHESIS O-METHYLTRANSFERASE, MITOCHONDRIAL"/>
    <property type="match status" value="1"/>
</dbReference>
<dbReference type="Pfam" id="PF13489">
    <property type="entry name" value="Methyltransf_23"/>
    <property type="match status" value="1"/>
</dbReference>
<name>A0A0T6DTG4_9GAMM</name>
<dbReference type="HAMAP" id="MF_00472">
    <property type="entry name" value="UbiG"/>
    <property type="match status" value="1"/>
</dbReference>
<feature type="binding site" evidence="5">
    <location>
        <position position="123"/>
    </location>
    <ligand>
        <name>S-adenosyl-L-methionine</name>
        <dbReference type="ChEBI" id="CHEBI:59789"/>
    </ligand>
</feature>
<dbReference type="UniPathway" id="UPA00232"/>
<evidence type="ECO:0000256" key="1">
    <source>
        <dbReference type="ARBA" id="ARBA00022603"/>
    </source>
</evidence>
<dbReference type="InterPro" id="IPR029063">
    <property type="entry name" value="SAM-dependent_MTases_sf"/>
</dbReference>
<dbReference type="EMBL" id="LNDJ01000048">
    <property type="protein sequence ID" value="KRU23244.1"/>
    <property type="molecule type" value="Genomic_DNA"/>
</dbReference>
<keyword evidence="1 5" id="KW-0489">Methyltransferase</keyword>
<proteinExistence type="inferred from homology"/>
<protein>
    <recommendedName>
        <fullName evidence="5">Ubiquinone biosynthesis O-methyltransferase</fullName>
    </recommendedName>
    <alternativeName>
        <fullName evidence="5">2-polyprenyl-6-hydroxyphenol methylase</fullName>
        <ecNumber evidence="5">2.1.1.222</ecNumber>
    </alternativeName>
    <alternativeName>
        <fullName evidence="5">3-demethylubiquinone 3-O-methyltransferase</fullName>
        <ecNumber evidence="5">2.1.1.64</ecNumber>
    </alternativeName>
</protein>
<evidence type="ECO:0000256" key="3">
    <source>
        <dbReference type="ARBA" id="ARBA00022688"/>
    </source>
</evidence>
<dbReference type="FunFam" id="3.40.50.150:FF:000028">
    <property type="entry name" value="Ubiquinone biosynthesis O-methyltransferase"/>
    <property type="match status" value="1"/>
</dbReference>
<dbReference type="RefSeq" id="WP_058023986.1">
    <property type="nucleotide sequence ID" value="NZ_LNDJ01000048.1"/>
</dbReference>